<dbReference type="GO" id="GO:0000976">
    <property type="term" value="F:transcription cis-regulatory region binding"/>
    <property type="evidence" value="ECO:0007669"/>
    <property type="project" value="TreeGrafter"/>
</dbReference>
<dbReference type="InterPro" id="IPR027268">
    <property type="entry name" value="Peptidase_M4/M1_CTD_sf"/>
</dbReference>
<evidence type="ECO:0000256" key="1">
    <source>
        <dbReference type="ARBA" id="ARBA00004123"/>
    </source>
</evidence>
<keyword evidence="6" id="KW-0539">Nucleus</keyword>
<dbReference type="OrthoDB" id="308861at2759"/>
<dbReference type="GO" id="GO:0006367">
    <property type="term" value="P:transcription initiation at RNA polymerase II promoter"/>
    <property type="evidence" value="ECO:0007669"/>
    <property type="project" value="TreeGrafter"/>
</dbReference>
<dbReference type="InterPro" id="IPR057991">
    <property type="entry name" value="TPR_TAF2_C"/>
</dbReference>
<dbReference type="STRING" id="984486.A0A1E3QRE3"/>
<evidence type="ECO:0000259" key="10">
    <source>
        <dbReference type="Pfam" id="PF25316"/>
    </source>
</evidence>
<protein>
    <recommendedName>
        <fullName evidence="3">Transcription initiation factor TFIID subunit 2</fullName>
    </recommendedName>
    <alternativeName>
        <fullName evidence="8">TBP-associated factor 2</fullName>
    </alternativeName>
</protein>
<sequence length="1669" mass="187132">MHTTPRRPKGFTVDLSTQPFRVAHQKIAVDLDLARNTLAGFTEITVIPTDPHLKNIKLDCRGLAVKNVWVNNRKTSFRHADQLNIFRDDLHFEQPAARAPETYTYFGPNSRHIGIHQHQLVKTRLHYLFQEGNTEELTVVMPERLKITLRDSAQFSSLTPMRDSPRTPQTGEYIYTPLTVKVEYACHNPKTGLNFISGELSARPRAQWHAYTTNSEYNIATSSWVPCVDNLWERCTWLVEIAIPRTVMDIGTSARASETSANISRGDRASARSHARGSARTASEEAATLTSDEVLEVSDEDDNWELILCCGDHHAKETPHADLSKKLVSWQLFSPVAAHHVGWAVGPFNAISFPSLNEDETDDKDAGSVPATIYCLPEASEAALNTCVFMSKAIDFFSKEFGSFPFSSYAVCFVAEPACESAAFAGLSVVSDKVLYTPDLLEPMFPSTETLLHTLTNQWSGVNLVPRTSDDIWVVIGISHYMSLQYIRQLMGQNEYKFRVKRQADQICEEDVGKRPLADQFWSYPLSDKDFGFLKLKAPIVLFILDKRMTKTDKSFGLSRALPKLFLQAMLGDLPNGSLSTAHFQHICEKVAHHKMEAFFRQWVYRAGVPVFQVSQKFNKKRMFIEMTIKQVQAMDATEGHSHFATFLRDAVAHIEDEHVYPVQPVFTGPMTIRIHEADGTPYEHIVDLKEGTTKLDIQYNTKYRRTKKLHKELSRDARVKAAAREDTRGEARDPDAALFDEHGNVIHRLGDVLLLPAECREWGLVEWPKEEEERMANEAFEWIRVDADFEWICKTAVAQPEYMFASQLQQDRDVEAQFDALRFFRERKPSTLFATLLTRTVMDTRYYYAIRTEAARTLAGYAKEENGYLGLRFLLHIFRARFCFRDSDIPMTNDFTDFSDFWLKKQVPGYLALIKDNQGNCPNEVKCFLLSLLRYNDNISNPFNDCFYVADLIRALATSIANPYHARAADACDDHFAEILAEINRMRELDILLPSYQKIISLTALTEKLKLARHGHIKLPFAELLHFTQPTFDDAIRLVAFEALLSLGALKNAAVLRYFFVTAFGEAASPYFRARLVDAFVTSIGMAAVHGTPLMLDDPEFHAPAARDPDKDSNVGSLIVVEDGAQAELSARRDAHARATLDGSIEILRRDYARGRGLRKFLWKCLHTTMLSLREKRDLFGVCQVLYRSVDSFTISLGIPNVEAKDLMKKIVAKDLGGGKVVVRREGRFKIQLFTKLVKPKEKLVLSLGKGETNPGAEKLAITEAIPALSVTPLSAFVPTDASATPDAKSEPKIKFKLGVKKAAEPVVSEMKEDSPGVEEPKSETVELSAVIKSLREKKPARESKRTKTQKVELALETPNADGAFELATPVRMLEPKESHKESAERKEPALELGPAVLATSKLVESPKKVQDSSKALVPLVLFSKKFRRFDVVFKLLAQKLASVTDKRPMVLSEILRSLPGELRYVKLSLREKKVTVSTELFRPKTEPKTETRVSVVTLKTRKPEKWEVDPLPEKPLSRKVSPEVSPEALPLPKKIKLGFKIKAPVMVDGDNVLALSKATPTPSPPPPSGSPPPPPPSNGTKPPPAGPPPPPPPPGVAPPKSKSPTSGSESPEGDTFRTKTKKASFRPSVGYDDDRRGSRSPTPTGMDHPREKRKGLLEPRRDGKTGR</sequence>
<feature type="region of interest" description="Disordered" evidence="9">
    <location>
        <begin position="255"/>
        <end position="293"/>
    </location>
</feature>
<dbReference type="Pfam" id="PF25316">
    <property type="entry name" value="TAF2_3rd"/>
    <property type="match status" value="1"/>
</dbReference>
<feature type="domain" description="Transcription initiation factor TFIID subunit 2 Ig-like" evidence="10">
    <location>
        <begin position="607"/>
        <end position="801"/>
    </location>
</feature>
<dbReference type="InterPro" id="IPR037813">
    <property type="entry name" value="TAF2"/>
</dbReference>
<dbReference type="Gene3D" id="1.10.390.10">
    <property type="entry name" value="Neutral Protease Domain 2"/>
    <property type="match status" value="1"/>
</dbReference>
<evidence type="ECO:0000256" key="3">
    <source>
        <dbReference type="ARBA" id="ARBA00017363"/>
    </source>
</evidence>
<evidence type="ECO:0000256" key="8">
    <source>
        <dbReference type="ARBA" id="ARBA00076306"/>
    </source>
</evidence>
<feature type="compositionally biased region" description="Pro residues" evidence="9">
    <location>
        <begin position="1563"/>
        <end position="1599"/>
    </location>
</feature>
<evidence type="ECO:0000256" key="7">
    <source>
        <dbReference type="ARBA" id="ARBA00025346"/>
    </source>
</evidence>
<evidence type="ECO:0000256" key="6">
    <source>
        <dbReference type="ARBA" id="ARBA00023242"/>
    </source>
</evidence>
<dbReference type="Pfam" id="PF25577">
    <property type="entry name" value="TPR_TAF2_C"/>
    <property type="match status" value="1"/>
</dbReference>
<reference evidence="13" key="1">
    <citation type="submission" date="2016-05" db="EMBL/GenBank/DDBJ databases">
        <title>Comparative genomics of biotechnologically important yeasts.</title>
        <authorList>
            <consortium name="DOE Joint Genome Institute"/>
            <person name="Riley R."/>
            <person name="Haridas S."/>
            <person name="Wolfe K.H."/>
            <person name="Lopes M.R."/>
            <person name="Hittinger C.T."/>
            <person name="Goker M."/>
            <person name="Salamov A."/>
            <person name="Wisecaver J."/>
            <person name="Long T.M."/>
            <person name="Aerts A.L."/>
            <person name="Barry K."/>
            <person name="Choi C."/>
            <person name="Clum A."/>
            <person name="Coughlan A.Y."/>
            <person name="Deshpande S."/>
            <person name="Douglass A.P."/>
            <person name="Hanson S.J."/>
            <person name="Klenk H.-P."/>
            <person name="Labutti K."/>
            <person name="Lapidus A."/>
            <person name="Lindquist E."/>
            <person name="Lipzen A."/>
            <person name="Meier-Kolthoff J.P."/>
            <person name="Ohm R.A."/>
            <person name="Otillar R.P."/>
            <person name="Pangilinan J."/>
            <person name="Peng Y."/>
            <person name="Rokas A."/>
            <person name="Rosa C.A."/>
            <person name="Scheuner C."/>
            <person name="Sibirny A.A."/>
            <person name="Slot J.C."/>
            <person name="Stielow J.B."/>
            <person name="Sun H."/>
            <person name="Kurtzman C.P."/>
            <person name="Blackwell M."/>
            <person name="Grigoriev I.V."/>
            <person name="Jeffries T.W."/>
        </authorList>
    </citation>
    <scope>NUCLEOTIDE SEQUENCE [LARGE SCALE GENOMIC DNA]</scope>
    <source>
        <strain evidence="13">NRRL Y-12698</strain>
    </source>
</reference>
<dbReference type="InterPro" id="IPR057345">
    <property type="entry name" value="Ig-like_TAF2"/>
</dbReference>
<dbReference type="GO" id="GO:0003682">
    <property type="term" value="F:chromatin binding"/>
    <property type="evidence" value="ECO:0007669"/>
    <property type="project" value="TreeGrafter"/>
</dbReference>
<dbReference type="GO" id="GO:0016251">
    <property type="term" value="F:RNA polymerase II general transcription initiation factor activity"/>
    <property type="evidence" value="ECO:0007669"/>
    <property type="project" value="TreeGrafter"/>
</dbReference>
<proteinExistence type="inferred from homology"/>
<dbReference type="SUPFAM" id="SSF63737">
    <property type="entry name" value="Leukotriene A4 hydrolase N-terminal domain"/>
    <property type="match status" value="1"/>
</dbReference>
<dbReference type="EMBL" id="KV454430">
    <property type="protein sequence ID" value="ODQ80265.1"/>
    <property type="molecule type" value="Genomic_DNA"/>
</dbReference>
<dbReference type="FunFam" id="1.10.390.10:FF:000011">
    <property type="entry name" value="Transcription initiation factor TFIID subunit"/>
    <property type="match status" value="1"/>
</dbReference>
<evidence type="ECO:0000313" key="12">
    <source>
        <dbReference type="EMBL" id="ODQ80265.1"/>
    </source>
</evidence>
<dbReference type="CDD" id="cd09839">
    <property type="entry name" value="M1_like_TAF2"/>
    <property type="match status" value="1"/>
</dbReference>
<name>A0A1E3QRE3_9ASCO</name>
<dbReference type="InterPro" id="IPR042097">
    <property type="entry name" value="Aminopeptidase_N-like_N_sf"/>
</dbReference>
<feature type="domain" description="Transcription initiation factor TFIID subunit 2 TPR repeats" evidence="11">
    <location>
        <begin position="803"/>
        <end position="1085"/>
    </location>
</feature>
<accession>A0A1E3QRE3</accession>
<keyword evidence="13" id="KW-1185">Reference proteome</keyword>
<dbReference type="Gene3D" id="2.60.40.1730">
    <property type="entry name" value="tricorn interacting facor f3 domain"/>
    <property type="match status" value="1"/>
</dbReference>
<evidence type="ECO:0000313" key="13">
    <source>
        <dbReference type="Proteomes" id="UP000094336"/>
    </source>
</evidence>
<comment type="subcellular location">
    <subcellularLocation>
        <location evidence="1">Nucleus</location>
    </subcellularLocation>
</comment>
<comment type="similarity">
    <text evidence="2">Belongs to the TAF2 family.</text>
</comment>
<evidence type="ECO:0000259" key="11">
    <source>
        <dbReference type="Pfam" id="PF25577"/>
    </source>
</evidence>
<dbReference type="SUPFAM" id="SSF55486">
    <property type="entry name" value="Metalloproteases ('zincins'), catalytic domain"/>
    <property type="match status" value="1"/>
</dbReference>
<comment type="function">
    <text evidence="7">Functions as a component of the DNA-binding general transcription factor complex TFIID. Binding of TFIID to a promoter (with or without TATA element) is the initial step in pre-initiation complex (PIC) formation. TFIID plays a key role in the regulation of gene expression by RNA polymerase II through different activities such as transcription activator interaction, core promoter recognition and selectivity, TFIIA and TFIIB interaction, chromatin modification (histone acetylation by TAF1), facilitation of DNA opening and initiation of transcription.</text>
</comment>
<keyword evidence="4" id="KW-0805">Transcription regulation</keyword>
<dbReference type="RefSeq" id="XP_018985593.1">
    <property type="nucleotide sequence ID" value="XM_019130441.1"/>
</dbReference>
<evidence type="ECO:0000256" key="4">
    <source>
        <dbReference type="ARBA" id="ARBA00023015"/>
    </source>
</evidence>
<evidence type="ECO:0000256" key="2">
    <source>
        <dbReference type="ARBA" id="ARBA00010937"/>
    </source>
</evidence>
<keyword evidence="5" id="KW-0804">Transcription</keyword>
<dbReference type="PANTHER" id="PTHR15137">
    <property type="entry name" value="TRANSCRIPTION INITIATION FACTOR TFIID"/>
    <property type="match status" value="1"/>
</dbReference>
<feature type="compositionally biased region" description="Basic and acidic residues" evidence="9">
    <location>
        <begin position="1649"/>
        <end position="1669"/>
    </location>
</feature>
<evidence type="ECO:0000256" key="5">
    <source>
        <dbReference type="ARBA" id="ARBA00023163"/>
    </source>
</evidence>
<dbReference type="PANTHER" id="PTHR15137:SF9">
    <property type="entry name" value="TRANSCRIPTION INITIATION FACTOR TFIID SUBUNIT 2"/>
    <property type="match status" value="1"/>
</dbReference>
<dbReference type="GO" id="GO:0005669">
    <property type="term" value="C:transcription factor TFIID complex"/>
    <property type="evidence" value="ECO:0007669"/>
    <property type="project" value="InterPro"/>
</dbReference>
<organism evidence="12 13">
    <name type="scientific">Babjeviella inositovora NRRL Y-12698</name>
    <dbReference type="NCBI Taxonomy" id="984486"/>
    <lineage>
        <taxon>Eukaryota</taxon>
        <taxon>Fungi</taxon>
        <taxon>Dikarya</taxon>
        <taxon>Ascomycota</taxon>
        <taxon>Saccharomycotina</taxon>
        <taxon>Pichiomycetes</taxon>
        <taxon>Serinales incertae sedis</taxon>
        <taxon>Babjeviella</taxon>
    </lineage>
</organism>
<dbReference type="Proteomes" id="UP000094336">
    <property type="component" value="Unassembled WGS sequence"/>
</dbReference>
<evidence type="ECO:0000256" key="9">
    <source>
        <dbReference type="SAM" id="MobiDB-lite"/>
    </source>
</evidence>
<feature type="region of interest" description="Disordered" evidence="9">
    <location>
        <begin position="1557"/>
        <end position="1669"/>
    </location>
</feature>
<gene>
    <name evidence="12" type="ORF">BABINDRAFT_166616</name>
</gene>
<dbReference type="GeneID" id="30148294"/>